<evidence type="ECO:0000259" key="5">
    <source>
        <dbReference type="PROSITE" id="PS51352"/>
    </source>
</evidence>
<keyword evidence="2" id="KW-0249">Electron transport</keyword>
<evidence type="ECO:0000256" key="4">
    <source>
        <dbReference type="ARBA" id="ARBA00023284"/>
    </source>
</evidence>
<dbReference type="NCBIfam" id="TIGR01068">
    <property type="entry name" value="thioredoxin"/>
    <property type="match status" value="1"/>
</dbReference>
<dbReference type="PRINTS" id="PR00421">
    <property type="entry name" value="THIOREDOXIN"/>
</dbReference>
<organism evidence="6">
    <name type="scientific">marine metagenome</name>
    <dbReference type="NCBI Taxonomy" id="408172"/>
    <lineage>
        <taxon>unclassified sequences</taxon>
        <taxon>metagenomes</taxon>
        <taxon>ecological metagenomes</taxon>
    </lineage>
</organism>
<dbReference type="PROSITE" id="PS00194">
    <property type="entry name" value="THIOREDOXIN_1"/>
    <property type="match status" value="1"/>
</dbReference>
<name>A0A382DBH4_9ZZZZ</name>
<keyword evidence="1" id="KW-0813">Transport</keyword>
<dbReference type="EMBL" id="UINC01038244">
    <property type="protein sequence ID" value="SVB34973.1"/>
    <property type="molecule type" value="Genomic_DNA"/>
</dbReference>
<accession>A0A382DBH4</accession>
<dbReference type="GO" id="GO:0005737">
    <property type="term" value="C:cytoplasm"/>
    <property type="evidence" value="ECO:0007669"/>
    <property type="project" value="TreeGrafter"/>
</dbReference>
<dbReference type="AlphaFoldDB" id="A0A382DBH4"/>
<evidence type="ECO:0000256" key="2">
    <source>
        <dbReference type="ARBA" id="ARBA00022982"/>
    </source>
</evidence>
<dbReference type="GO" id="GO:0015035">
    <property type="term" value="F:protein-disulfide reductase activity"/>
    <property type="evidence" value="ECO:0007669"/>
    <property type="project" value="InterPro"/>
</dbReference>
<evidence type="ECO:0000256" key="1">
    <source>
        <dbReference type="ARBA" id="ARBA00022448"/>
    </source>
</evidence>
<dbReference type="InterPro" id="IPR005746">
    <property type="entry name" value="Thioredoxin"/>
</dbReference>
<evidence type="ECO:0000256" key="3">
    <source>
        <dbReference type="ARBA" id="ARBA00023157"/>
    </source>
</evidence>
<dbReference type="InterPro" id="IPR036249">
    <property type="entry name" value="Thioredoxin-like_sf"/>
</dbReference>
<dbReference type="SUPFAM" id="SSF52833">
    <property type="entry name" value="Thioredoxin-like"/>
    <property type="match status" value="1"/>
</dbReference>
<protein>
    <recommendedName>
        <fullName evidence="5">Thioredoxin domain-containing protein</fullName>
    </recommendedName>
</protein>
<dbReference type="PANTHER" id="PTHR45663:SF11">
    <property type="entry name" value="GEO12009P1"/>
    <property type="match status" value="1"/>
</dbReference>
<evidence type="ECO:0000313" key="6">
    <source>
        <dbReference type="EMBL" id="SVB34973.1"/>
    </source>
</evidence>
<dbReference type="InterPro" id="IPR017937">
    <property type="entry name" value="Thioredoxin_CS"/>
</dbReference>
<dbReference type="PROSITE" id="PS51352">
    <property type="entry name" value="THIOREDOXIN_2"/>
    <property type="match status" value="1"/>
</dbReference>
<dbReference type="Pfam" id="PF00085">
    <property type="entry name" value="Thioredoxin"/>
    <property type="match status" value="1"/>
</dbReference>
<dbReference type="InterPro" id="IPR013766">
    <property type="entry name" value="Thioredoxin_domain"/>
</dbReference>
<dbReference type="PANTHER" id="PTHR45663">
    <property type="entry name" value="GEO12009P1"/>
    <property type="match status" value="1"/>
</dbReference>
<keyword evidence="4" id="KW-0676">Redox-active center</keyword>
<keyword evidence="3" id="KW-1015">Disulfide bond</keyword>
<reference evidence="6" key="1">
    <citation type="submission" date="2018-05" db="EMBL/GenBank/DDBJ databases">
        <authorList>
            <person name="Lanie J.A."/>
            <person name="Ng W.-L."/>
            <person name="Kazmierczak K.M."/>
            <person name="Andrzejewski T.M."/>
            <person name="Davidsen T.M."/>
            <person name="Wayne K.J."/>
            <person name="Tettelin H."/>
            <person name="Glass J.I."/>
            <person name="Rusch D."/>
            <person name="Podicherti R."/>
            <person name="Tsui H.-C.T."/>
            <person name="Winkler M.E."/>
        </authorList>
    </citation>
    <scope>NUCLEOTIDE SEQUENCE</scope>
</reference>
<dbReference type="CDD" id="cd02947">
    <property type="entry name" value="TRX_family"/>
    <property type="match status" value="1"/>
</dbReference>
<dbReference type="FunFam" id="3.40.30.10:FF:000001">
    <property type="entry name" value="Thioredoxin"/>
    <property type="match status" value="1"/>
</dbReference>
<proteinExistence type="predicted"/>
<feature type="domain" description="Thioredoxin" evidence="5">
    <location>
        <begin position="1"/>
        <end position="105"/>
    </location>
</feature>
<gene>
    <name evidence="6" type="ORF">METZ01_LOCUS187827</name>
</gene>
<dbReference type="Gene3D" id="3.40.30.10">
    <property type="entry name" value="Glutaredoxin"/>
    <property type="match status" value="1"/>
</dbReference>
<sequence>MINVTDDSFKADVIESELPVLVDFWADWCGPCKQMVPVLEELDSHFADKIIIAKMDIDANPETPSEYGVRGIPSMLFFSKGGIRDRKVGALNKGDIIRWVDSLELLSRADEASDAWQELNRSINADTHREDSI</sequence>